<gene>
    <name evidence="2" type="ORF">LTR77_007717</name>
</gene>
<dbReference type="Proteomes" id="UP001337655">
    <property type="component" value="Unassembled WGS sequence"/>
</dbReference>
<reference evidence="2 3" key="1">
    <citation type="submission" date="2023-08" db="EMBL/GenBank/DDBJ databases">
        <title>Black Yeasts Isolated from many extreme environments.</title>
        <authorList>
            <person name="Coleine C."/>
            <person name="Stajich J.E."/>
            <person name="Selbmann L."/>
        </authorList>
    </citation>
    <scope>NUCLEOTIDE SEQUENCE [LARGE SCALE GENOMIC DNA]</scope>
    <source>
        <strain evidence="2 3">CCFEE 5935</strain>
    </source>
</reference>
<keyword evidence="3" id="KW-1185">Reference proteome</keyword>
<sequence>MEHRQDPTVKAVGTGEPPLEPKPIEKSSLNYNFQEFAEVLVGLHAEKFYVHAAVVRGRSSFFKAALSKA</sequence>
<evidence type="ECO:0000256" key="1">
    <source>
        <dbReference type="SAM" id="MobiDB-lite"/>
    </source>
</evidence>
<comment type="caution">
    <text evidence="2">The sequence shown here is derived from an EMBL/GenBank/DDBJ whole genome shotgun (WGS) entry which is preliminary data.</text>
</comment>
<accession>A0AAV9P6T8</accession>
<dbReference type="AlphaFoldDB" id="A0AAV9P6T8"/>
<evidence type="ECO:0000313" key="2">
    <source>
        <dbReference type="EMBL" id="KAK5166988.1"/>
    </source>
</evidence>
<feature type="region of interest" description="Disordered" evidence="1">
    <location>
        <begin position="1"/>
        <end position="24"/>
    </location>
</feature>
<evidence type="ECO:0000313" key="3">
    <source>
        <dbReference type="Proteomes" id="UP001337655"/>
    </source>
</evidence>
<dbReference type="GeneID" id="89929053"/>
<name>A0AAV9P6T8_9PEZI</name>
<evidence type="ECO:0008006" key="4">
    <source>
        <dbReference type="Google" id="ProtNLM"/>
    </source>
</evidence>
<dbReference type="RefSeq" id="XP_064656796.1">
    <property type="nucleotide sequence ID" value="XM_064804954.1"/>
</dbReference>
<proteinExistence type="predicted"/>
<protein>
    <recommendedName>
        <fullName evidence="4">BTB domain-containing protein</fullName>
    </recommendedName>
</protein>
<organism evidence="2 3">
    <name type="scientific">Saxophila tyrrhenica</name>
    <dbReference type="NCBI Taxonomy" id="1690608"/>
    <lineage>
        <taxon>Eukaryota</taxon>
        <taxon>Fungi</taxon>
        <taxon>Dikarya</taxon>
        <taxon>Ascomycota</taxon>
        <taxon>Pezizomycotina</taxon>
        <taxon>Dothideomycetes</taxon>
        <taxon>Dothideomycetidae</taxon>
        <taxon>Mycosphaerellales</taxon>
        <taxon>Extremaceae</taxon>
        <taxon>Saxophila</taxon>
    </lineage>
</organism>
<dbReference type="EMBL" id="JAVRRT010000012">
    <property type="protein sequence ID" value="KAK5166988.1"/>
    <property type="molecule type" value="Genomic_DNA"/>
</dbReference>